<evidence type="ECO:0000313" key="2">
    <source>
        <dbReference type="Proteomes" id="UP000724686"/>
    </source>
</evidence>
<protein>
    <recommendedName>
        <fullName evidence="3">Leucine-rich repeat domain-containing protein</fullName>
    </recommendedName>
</protein>
<accession>A0ABS2UH37</accession>
<sequence length="192" mass="21723">MKAQRILSILIFLMLANNCMGKAKEKNPTEEALEYMQTLLPKNNELTKEKFKAIEGISFAGTSITDDKLKYVLILPNLSALSLTKTRITELGLESIKENKIVSLDIDGTLVTNKAIKVLLGWKHLRFLNISYTKINREAIPDLLKLNPQGLEVAGLNFPESDIKRLEHKISVRYEEYEIQCPGTVDSKCPEF</sequence>
<dbReference type="EMBL" id="JAFFPU010000079">
    <property type="protein sequence ID" value="MBM9579687.1"/>
    <property type="molecule type" value="Genomic_DNA"/>
</dbReference>
<reference evidence="1 2" key="1">
    <citation type="submission" date="2021-02" db="EMBL/GenBank/DDBJ databases">
        <title>Leptospira ainlahdjerensis sp. nov., Leptospira ainazelensis sp. nov., Leptospira abararensis sp. nov. and Leptospira chreensis sp. nov., four new species isolated from water sources in Algeria.</title>
        <authorList>
            <person name="Amara Korba A."/>
            <person name="Kainiu M."/>
            <person name="Vincent A.T."/>
            <person name="Mariet J.-F."/>
            <person name="Veyrier F.J."/>
            <person name="Goarant C."/>
            <person name="Picardeau M."/>
        </authorList>
    </citation>
    <scope>NUCLEOTIDE SEQUENCE [LARGE SCALE GENOMIC DNA]</scope>
    <source>
        <strain evidence="1 2">201903070</strain>
    </source>
</reference>
<name>A0ABS2UH37_9LEPT</name>
<evidence type="ECO:0008006" key="3">
    <source>
        <dbReference type="Google" id="ProtNLM"/>
    </source>
</evidence>
<gene>
    <name evidence="1" type="ORF">JWG45_21290</name>
</gene>
<evidence type="ECO:0000313" key="1">
    <source>
        <dbReference type="EMBL" id="MBM9579687.1"/>
    </source>
</evidence>
<dbReference type="RefSeq" id="WP_205281621.1">
    <property type="nucleotide sequence ID" value="NZ_JAFFPU010000079.1"/>
</dbReference>
<dbReference type="SUPFAM" id="SSF52047">
    <property type="entry name" value="RNI-like"/>
    <property type="match status" value="1"/>
</dbReference>
<keyword evidence="2" id="KW-1185">Reference proteome</keyword>
<proteinExistence type="predicted"/>
<organism evidence="1 2">
    <name type="scientific">Leptospira ainlahdjerensis</name>
    <dbReference type="NCBI Taxonomy" id="2810033"/>
    <lineage>
        <taxon>Bacteria</taxon>
        <taxon>Pseudomonadati</taxon>
        <taxon>Spirochaetota</taxon>
        <taxon>Spirochaetia</taxon>
        <taxon>Leptospirales</taxon>
        <taxon>Leptospiraceae</taxon>
        <taxon>Leptospira</taxon>
    </lineage>
</organism>
<dbReference type="InterPro" id="IPR032675">
    <property type="entry name" value="LRR_dom_sf"/>
</dbReference>
<dbReference type="Proteomes" id="UP000724686">
    <property type="component" value="Unassembled WGS sequence"/>
</dbReference>
<dbReference type="Gene3D" id="3.80.10.10">
    <property type="entry name" value="Ribonuclease Inhibitor"/>
    <property type="match status" value="1"/>
</dbReference>
<comment type="caution">
    <text evidence="1">The sequence shown here is derived from an EMBL/GenBank/DDBJ whole genome shotgun (WGS) entry which is preliminary data.</text>
</comment>